<evidence type="ECO:0000256" key="1">
    <source>
        <dbReference type="ARBA" id="ARBA00004496"/>
    </source>
</evidence>
<keyword evidence="7" id="KW-0175">Coiled coil</keyword>
<dbReference type="CDD" id="cd16591">
    <property type="entry name" value="RING-HC_TRIM5-like_C-IV"/>
    <property type="match status" value="1"/>
</dbReference>
<dbReference type="InterPro" id="IPR017907">
    <property type="entry name" value="Znf_RING_CS"/>
</dbReference>
<keyword evidence="11" id="KW-1185">Reference proteome</keyword>
<dbReference type="InterPro" id="IPR003879">
    <property type="entry name" value="Butyrophylin_SPRY"/>
</dbReference>
<dbReference type="Pfam" id="PF00643">
    <property type="entry name" value="zf-B_box"/>
    <property type="match status" value="1"/>
</dbReference>
<evidence type="ECO:0000256" key="7">
    <source>
        <dbReference type="SAM" id="Coils"/>
    </source>
</evidence>
<keyword evidence="5" id="KW-0862">Zinc</keyword>
<evidence type="ECO:0000313" key="12">
    <source>
        <dbReference type="RefSeq" id="XP_005370235.1"/>
    </source>
</evidence>
<dbReference type="SUPFAM" id="SSF57850">
    <property type="entry name" value="RING/U-box"/>
    <property type="match status" value="1"/>
</dbReference>
<evidence type="ECO:0000256" key="4">
    <source>
        <dbReference type="ARBA" id="ARBA00022771"/>
    </source>
</evidence>
<dbReference type="InterPro" id="IPR003877">
    <property type="entry name" value="SPRY_dom"/>
</dbReference>
<dbReference type="Pfam" id="PF13445">
    <property type="entry name" value="zf-RING_UBOX"/>
    <property type="match status" value="1"/>
</dbReference>
<proteinExistence type="predicted"/>
<feature type="domain" description="RING-type" evidence="8">
    <location>
        <begin position="15"/>
        <end position="59"/>
    </location>
</feature>
<dbReference type="InterPro" id="IPR043136">
    <property type="entry name" value="B30.2/SPRY_sf"/>
</dbReference>
<dbReference type="Gene3D" id="2.60.120.920">
    <property type="match status" value="1"/>
</dbReference>
<comment type="subcellular location">
    <subcellularLocation>
        <location evidence="1">Cytoplasm</location>
    </subcellularLocation>
</comment>
<feature type="domain" description="B30.2/SPRY" evidence="10">
    <location>
        <begin position="281"/>
        <end position="498"/>
    </location>
</feature>
<evidence type="ECO:0000313" key="11">
    <source>
        <dbReference type="Proteomes" id="UP000694915"/>
    </source>
</evidence>
<dbReference type="Pfam" id="PF00622">
    <property type="entry name" value="SPRY"/>
    <property type="match status" value="1"/>
</dbReference>
<feature type="domain" description="B box-type" evidence="9">
    <location>
        <begin position="91"/>
        <end position="132"/>
    </location>
</feature>
<dbReference type="PROSITE" id="PS00518">
    <property type="entry name" value="ZF_RING_1"/>
    <property type="match status" value="1"/>
</dbReference>
<name>A0ABM0LPI9_MICOH</name>
<evidence type="ECO:0000259" key="10">
    <source>
        <dbReference type="PROSITE" id="PS50188"/>
    </source>
</evidence>
<protein>
    <submittedName>
        <fullName evidence="12">Tripartite motif-containing protein 30A-like</fullName>
    </submittedName>
</protein>
<dbReference type="InterPro" id="IPR000315">
    <property type="entry name" value="Znf_B-box"/>
</dbReference>
<dbReference type="InterPro" id="IPR001841">
    <property type="entry name" value="Znf_RING"/>
</dbReference>
<dbReference type="SUPFAM" id="SSF49899">
    <property type="entry name" value="Concanavalin A-like lectins/glucanases"/>
    <property type="match status" value="1"/>
</dbReference>
<dbReference type="Proteomes" id="UP000694915">
    <property type="component" value="Unplaced"/>
</dbReference>
<dbReference type="InterPro" id="IPR013320">
    <property type="entry name" value="ConA-like_dom_sf"/>
</dbReference>
<reference evidence="12" key="1">
    <citation type="submission" date="2025-08" db="UniProtKB">
        <authorList>
            <consortium name="RefSeq"/>
        </authorList>
    </citation>
    <scope>IDENTIFICATION</scope>
</reference>
<feature type="coiled-coil region" evidence="7">
    <location>
        <begin position="198"/>
        <end position="239"/>
    </location>
</feature>
<dbReference type="InterPro" id="IPR027370">
    <property type="entry name" value="Znf-RING_euk"/>
</dbReference>
<dbReference type="InterPro" id="IPR013083">
    <property type="entry name" value="Znf_RING/FYVE/PHD"/>
</dbReference>
<dbReference type="RefSeq" id="XP_005370235.1">
    <property type="nucleotide sequence ID" value="XM_005370178.2"/>
</dbReference>
<organism evidence="11 12">
    <name type="scientific">Microtus ochrogaster</name>
    <name type="common">Prairie vole</name>
    <dbReference type="NCBI Taxonomy" id="79684"/>
    <lineage>
        <taxon>Eukaryota</taxon>
        <taxon>Metazoa</taxon>
        <taxon>Chordata</taxon>
        <taxon>Craniata</taxon>
        <taxon>Vertebrata</taxon>
        <taxon>Euteleostomi</taxon>
        <taxon>Mammalia</taxon>
        <taxon>Eutheria</taxon>
        <taxon>Euarchontoglires</taxon>
        <taxon>Glires</taxon>
        <taxon>Rodentia</taxon>
        <taxon>Myomorpha</taxon>
        <taxon>Muroidea</taxon>
        <taxon>Cricetidae</taxon>
        <taxon>Arvicolinae</taxon>
        <taxon>Microtus</taxon>
    </lineage>
</organism>
<dbReference type="PRINTS" id="PR01407">
    <property type="entry name" value="BUTYPHLNCDUF"/>
</dbReference>
<dbReference type="Gene3D" id="3.30.40.10">
    <property type="entry name" value="Zinc/RING finger domain, C3HC4 (zinc finger)"/>
    <property type="match status" value="1"/>
</dbReference>
<evidence type="ECO:0000256" key="5">
    <source>
        <dbReference type="ARBA" id="ARBA00022833"/>
    </source>
</evidence>
<evidence type="ECO:0000259" key="9">
    <source>
        <dbReference type="PROSITE" id="PS50119"/>
    </source>
</evidence>
<dbReference type="PROSITE" id="PS50119">
    <property type="entry name" value="ZF_BBOX"/>
    <property type="match status" value="1"/>
</dbReference>
<evidence type="ECO:0000256" key="2">
    <source>
        <dbReference type="ARBA" id="ARBA00022490"/>
    </source>
</evidence>
<evidence type="ECO:0000256" key="6">
    <source>
        <dbReference type="PROSITE-ProRule" id="PRU00024"/>
    </source>
</evidence>
<dbReference type="SUPFAM" id="SSF57845">
    <property type="entry name" value="B-box zinc-binding domain"/>
    <property type="match status" value="1"/>
</dbReference>
<dbReference type="Gene3D" id="3.30.160.60">
    <property type="entry name" value="Classic Zinc Finger"/>
    <property type="match status" value="1"/>
</dbReference>
<keyword evidence="3" id="KW-0479">Metal-binding</keyword>
<dbReference type="SMART" id="SM00449">
    <property type="entry name" value="SPRY"/>
    <property type="match status" value="1"/>
</dbReference>
<dbReference type="InterPro" id="IPR001870">
    <property type="entry name" value="B30.2/SPRY"/>
</dbReference>
<gene>
    <name evidence="12" type="primary">LOC102000872</name>
</gene>
<dbReference type="InterPro" id="IPR050143">
    <property type="entry name" value="TRIM/RBCC"/>
</dbReference>
<dbReference type="PROSITE" id="PS50188">
    <property type="entry name" value="B302_SPRY"/>
    <property type="match status" value="1"/>
</dbReference>
<evidence type="ECO:0000256" key="3">
    <source>
        <dbReference type="ARBA" id="ARBA00022723"/>
    </source>
</evidence>
<dbReference type="PANTHER" id="PTHR24103">
    <property type="entry name" value="E3 UBIQUITIN-PROTEIN LIGASE TRIM"/>
    <property type="match status" value="1"/>
</dbReference>
<evidence type="ECO:0000259" key="8">
    <source>
        <dbReference type="PROSITE" id="PS50089"/>
    </source>
</evidence>
<accession>A0ABM0LPI9</accession>
<dbReference type="GeneID" id="102000872"/>
<dbReference type="CDD" id="cd19761">
    <property type="entry name" value="Bbox2_TRIM5-like"/>
    <property type="match status" value="1"/>
</dbReference>
<dbReference type="SMART" id="SM00184">
    <property type="entry name" value="RING"/>
    <property type="match status" value="1"/>
</dbReference>
<sequence>MTSSVLGMIKEEVTCPICLDLMVEPVNADCGHSFCRACITLNYESIKIKKGEGVCPVCQVTYLFGNLRPNWHVANIVERLTGLKTSSGEEQKVNVCAKHGEKLQLFCEKDMMAICWLCERSQEHRGHQTALIEEVANKYKEMLQAALEMQMANEKRCDQWEDDLQQERTSWENQIQSEVGNVQKEFKGLREFLDSKEMNEVEKLMQEKEDTMNSLAVSQNELVKQKESVRDLISDLEQRLQCSTIEMLQGVNSVLTRSQNLRLKQPKTVPSKQRKIFRAPDLKGMLQVFQGFRDAQRHWVHVILQQPKNKNIVINVNKRQIQHRSGYRRTLQVSESYDLGILGFPALRSGKHYWEVDVSRCDAWLLGINDGRCAQPQFSTVNEKGFRVKYNSDVNQDVNYQPKCGYWVIGMTDRSVYNAFEECSVTHNASVLLLSPTHPPTRVGVFLDREACTLSFYDVSNHGALIYRFYEPNFPNAVYPYFNPMMCSKPLTVCGPPS</sequence>
<dbReference type="SMART" id="SM00336">
    <property type="entry name" value="BBOX"/>
    <property type="match status" value="1"/>
</dbReference>
<keyword evidence="4 6" id="KW-0863">Zinc-finger</keyword>
<keyword evidence="2" id="KW-0963">Cytoplasm</keyword>
<dbReference type="PROSITE" id="PS50089">
    <property type="entry name" value="ZF_RING_2"/>
    <property type="match status" value="1"/>
</dbReference>